<dbReference type="Pfam" id="PF02342">
    <property type="entry name" value="TerD"/>
    <property type="match status" value="1"/>
</dbReference>
<dbReference type="InterPro" id="IPR003325">
    <property type="entry name" value="TerD"/>
</dbReference>
<dbReference type="CDD" id="cd06974">
    <property type="entry name" value="TerD_like"/>
    <property type="match status" value="1"/>
</dbReference>
<protein>
    <recommendedName>
        <fullName evidence="1">TerD domain-containing protein</fullName>
    </recommendedName>
</protein>
<dbReference type="KEGG" id="pste:PSTEL_08540"/>
<accession>A0A089LV53</accession>
<evidence type="ECO:0000313" key="3">
    <source>
        <dbReference type="Proteomes" id="UP000029507"/>
    </source>
</evidence>
<reference evidence="2 3" key="1">
    <citation type="submission" date="2014-08" db="EMBL/GenBank/DDBJ databases">
        <title>Comparative genomics of the Paenibacillus odorifer group.</title>
        <authorList>
            <person name="den Bakker H.C."/>
            <person name="Tsai Y.-C."/>
            <person name="Martin N."/>
            <person name="Korlach J."/>
            <person name="Wiedmann M."/>
        </authorList>
    </citation>
    <scope>NUCLEOTIDE SEQUENCE [LARGE SCALE GENOMIC DNA]</scope>
    <source>
        <strain evidence="2 3">DSM 14472</strain>
    </source>
</reference>
<organism evidence="2 3">
    <name type="scientific">Paenibacillus stellifer</name>
    <dbReference type="NCBI Taxonomy" id="169760"/>
    <lineage>
        <taxon>Bacteria</taxon>
        <taxon>Bacillati</taxon>
        <taxon>Bacillota</taxon>
        <taxon>Bacilli</taxon>
        <taxon>Bacillales</taxon>
        <taxon>Paenibacillaceae</taxon>
        <taxon>Paenibacillus</taxon>
    </lineage>
</organism>
<evidence type="ECO:0000259" key="1">
    <source>
        <dbReference type="Pfam" id="PF02342"/>
    </source>
</evidence>
<dbReference type="HOGENOM" id="CLU_055120_2_0_9"/>
<dbReference type="STRING" id="169760.PSTEL_08540"/>
<evidence type="ECO:0000313" key="2">
    <source>
        <dbReference type="EMBL" id="AIQ63133.1"/>
    </source>
</evidence>
<sequence>MEGVQPTISVTSVISANSATRHSGLELIKGQRTKISHEHQHFRLLVEINGETRAAGANLEGAALLLNKSGSCLPEDGFIYRGSRTNQDYSVLSYKPQPDKCHFIVDFGRLPDEIDRIVLALIPADEGASSPMERSANASVALIDADSGTLLVRFPFQAACGRESAVIAGELYRYHSEWKFNPVGAGYPGGVKALCKSYGIENALEDAETAAATETVGFSEGSENK</sequence>
<dbReference type="InterPro" id="IPR051324">
    <property type="entry name" value="Stress/Tellurium_Resist"/>
</dbReference>
<feature type="domain" description="TerD" evidence="1">
    <location>
        <begin position="25"/>
        <end position="198"/>
    </location>
</feature>
<dbReference type="PANTHER" id="PTHR32097">
    <property type="entry name" value="CAMP-BINDING PROTEIN 1-RELATED"/>
    <property type="match status" value="1"/>
</dbReference>
<dbReference type="Gene3D" id="2.60.60.30">
    <property type="entry name" value="sav2460 like domains"/>
    <property type="match status" value="1"/>
</dbReference>
<dbReference type="PANTHER" id="PTHR32097:SF17">
    <property type="entry name" value="CAMP-BINDING PROTEIN 1-RELATED"/>
    <property type="match status" value="1"/>
</dbReference>
<dbReference type="EMBL" id="CP009286">
    <property type="protein sequence ID" value="AIQ63133.1"/>
    <property type="molecule type" value="Genomic_DNA"/>
</dbReference>
<keyword evidence="3" id="KW-1185">Reference proteome</keyword>
<name>A0A089LV53_9BACL</name>
<gene>
    <name evidence="2" type="ORF">PSTEL_08540</name>
</gene>
<dbReference type="AlphaFoldDB" id="A0A089LV53"/>
<dbReference type="Proteomes" id="UP000029507">
    <property type="component" value="Chromosome"/>
</dbReference>
<proteinExistence type="predicted"/>